<organism evidence="3 4">
    <name type="scientific">Marivibrio halodurans</name>
    <dbReference type="NCBI Taxonomy" id="2039722"/>
    <lineage>
        <taxon>Bacteria</taxon>
        <taxon>Pseudomonadati</taxon>
        <taxon>Pseudomonadota</taxon>
        <taxon>Alphaproteobacteria</taxon>
        <taxon>Rhodospirillales</taxon>
        <taxon>Rhodospirillaceae</taxon>
        <taxon>Marivibrio</taxon>
    </lineage>
</organism>
<feature type="signal peptide" evidence="2">
    <location>
        <begin position="1"/>
        <end position="26"/>
    </location>
</feature>
<reference evidence="3" key="1">
    <citation type="submission" date="2021-04" db="EMBL/GenBank/DDBJ databases">
        <authorList>
            <person name="Zhang D.-C."/>
        </authorList>
    </citation>
    <scope>NUCLEOTIDE SEQUENCE</scope>
    <source>
        <strain evidence="3">CGMCC 1.15697</strain>
    </source>
</reference>
<gene>
    <name evidence="3" type="ORF">KAJ83_09200</name>
</gene>
<dbReference type="PANTHER" id="PTHR11102:SF160">
    <property type="entry name" value="ERAD-ASSOCIATED E3 UBIQUITIN-PROTEIN LIGASE COMPONENT HRD3"/>
    <property type="match status" value="1"/>
</dbReference>
<keyword evidence="4" id="KW-1185">Reference proteome</keyword>
<accession>A0A8J7SIP4</accession>
<evidence type="ECO:0000313" key="4">
    <source>
        <dbReference type="Proteomes" id="UP000672602"/>
    </source>
</evidence>
<protein>
    <submittedName>
        <fullName evidence="3">Sel1 repeat family protein</fullName>
    </submittedName>
</protein>
<evidence type="ECO:0000256" key="1">
    <source>
        <dbReference type="SAM" id="MobiDB-lite"/>
    </source>
</evidence>
<dbReference type="InterPro" id="IPR011990">
    <property type="entry name" value="TPR-like_helical_dom_sf"/>
</dbReference>
<dbReference type="SMART" id="SM00671">
    <property type="entry name" value="SEL1"/>
    <property type="match status" value="4"/>
</dbReference>
<dbReference type="EMBL" id="JAGMWN010000004">
    <property type="protein sequence ID" value="MBP5857183.1"/>
    <property type="molecule type" value="Genomic_DNA"/>
</dbReference>
<dbReference type="RefSeq" id="WP_210681778.1">
    <property type="nucleotide sequence ID" value="NZ_JAGMWN010000004.1"/>
</dbReference>
<evidence type="ECO:0000313" key="3">
    <source>
        <dbReference type="EMBL" id="MBP5857183.1"/>
    </source>
</evidence>
<dbReference type="AlphaFoldDB" id="A0A8J7SIP4"/>
<dbReference type="Pfam" id="PF08238">
    <property type="entry name" value="Sel1"/>
    <property type="match status" value="4"/>
</dbReference>
<dbReference type="Gene3D" id="1.25.40.10">
    <property type="entry name" value="Tetratricopeptide repeat domain"/>
    <property type="match status" value="2"/>
</dbReference>
<feature type="region of interest" description="Disordered" evidence="1">
    <location>
        <begin position="137"/>
        <end position="158"/>
    </location>
</feature>
<proteinExistence type="predicted"/>
<dbReference type="InterPro" id="IPR006597">
    <property type="entry name" value="Sel1-like"/>
</dbReference>
<dbReference type="SUPFAM" id="SSF81901">
    <property type="entry name" value="HCP-like"/>
    <property type="match status" value="2"/>
</dbReference>
<keyword evidence="2" id="KW-0732">Signal</keyword>
<dbReference type="InterPro" id="IPR050767">
    <property type="entry name" value="Sel1_AlgK"/>
</dbReference>
<sequence>MPRAGIRRLVPVLYLLLAAMPAGALAAPPDDLVAAARAGDAAAQYDLGRLYERGEGVERDDFTAVEWFAKAARNGHGRAALDYGWMLGNGYGVAKDEAAAYFWFARAAAMGVHGAAEQRDFLAERIDPAARREADARLADLSPAPMDRDGDDSADGSLPVADLRDVLDLRRAYNSPDRGDDTALRPALRREAELGDPMAQNLLAVILMRSTARADKLEAMEWLRSAAWAGLPAAQYNLADALTVGVGGELDLRAAAGLLDEALGGLPSGMPRDYDSASRQFRERAEYTDPYIAAVQGYASAATELRQLIRMREAEVAAQLELARRLGQ</sequence>
<comment type="caution">
    <text evidence="3">The sequence shown here is derived from an EMBL/GenBank/DDBJ whole genome shotgun (WGS) entry which is preliminary data.</text>
</comment>
<evidence type="ECO:0000256" key="2">
    <source>
        <dbReference type="SAM" id="SignalP"/>
    </source>
</evidence>
<dbReference type="Proteomes" id="UP000672602">
    <property type="component" value="Unassembled WGS sequence"/>
</dbReference>
<name>A0A8J7SIP4_9PROT</name>
<dbReference type="PANTHER" id="PTHR11102">
    <property type="entry name" value="SEL-1-LIKE PROTEIN"/>
    <property type="match status" value="1"/>
</dbReference>
<feature type="chain" id="PRO_5035216568" evidence="2">
    <location>
        <begin position="27"/>
        <end position="328"/>
    </location>
</feature>